<keyword evidence="14" id="KW-1185">Reference proteome</keyword>
<dbReference type="RefSeq" id="WP_283267197.1">
    <property type="nucleotide sequence ID" value="NZ_CP125669.1"/>
</dbReference>
<dbReference type="Gene3D" id="3.10.20.410">
    <property type="match status" value="1"/>
</dbReference>
<evidence type="ECO:0000256" key="5">
    <source>
        <dbReference type="ARBA" id="ARBA00022692"/>
    </source>
</evidence>
<dbReference type="Pfam" id="PF00577">
    <property type="entry name" value="Usher"/>
    <property type="match status" value="1"/>
</dbReference>
<sequence>MERYTPLFRLSYLAALVSGILLQTVQAQVMASVSEDTTDREVKTDHSTKQQEEYAFDPNLFKGSGLTPSMIERFNHADQVEAGMYKVDIYINGCFFERGNIRFEKDEQNKQGAVACLNADLIERAGILGDMDYRQQHKENAQVQLAQCLTLAQVATGSVSSFDFSNLRLDLTVPQSLMKNLPRGYVNPSELDVGTSIGFINYMGNYYYTESRLGNHLNNESAFLSLNGGINIGKWQYRQQSNLSMNDDHETTWQNIRSYVQRPIEQLQSQLTLGQLYTSGRFFSGLAFKGLNLATDERMRPESLRGYAPVIRGTAQSNAKVSVQQNGRDIYQITVAPGPFEITDLYPTNYNGNLTVVVTEADGSTHSTEIPYAAVPTSLREGISNYSFSAGKTDQNMGLNSYFADLNYEYGVNNLITLNSGLRIADDYQAMALGNVLGGRYGAIGSNITYSRAKLPTDNNDYVDGWMADLTYSKTLTPTQTTFSLASYRYSTSGYRDLNDVLGIRQAWQDGVVYTSSTYLQRSRFQVSMSQPLGRFGSFYVTGSTQDYRDGRDRDTSLQLGYNKNFGILSMNLTYTRQKIHTLNNGVLKEERFDNFGGLSINMPLGRSRNVMTPNLNANYNRSNDMDNYQVGVSGALDQDYSLSYNVGMNGMGNDQQTYNAGLYKRFSNIQLGLNTAYSDQYWQGSVNASGAMAVHSGGITLGQYVGDTFALIEAKDATGAKIVSAPTSKIDRFGYALLPSVSPYRYNTIALDPQGMSGDVELEGGEQRIAPYAGAAVKVKFKTRRGYSVLIQSRLADGKIIPMGADVLKDTGEVIGMVGQNGQVYVRVEQQQGQLTLRWGNDAGQSCKLPYQLDSQQLGQALIKLQATCTVGE</sequence>
<keyword evidence="9" id="KW-1029">Fimbrium biogenesis</keyword>
<evidence type="ECO:0000313" key="14">
    <source>
        <dbReference type="Proteomes" id="UP001229836"/>
    </source>
</evidence>
<dbReference type="InterPro" id="IPR025949">
    <property type="entry name" value="PapC-like_C"/>
</dbReference>
<evidence type="ECO:0000256" key="7">
    <source>
        <dbReference type="ARBA" id="ARBA00023136"/>
    </source>
</evidence>
<keyword evidence="3 9" id="KW-0813">Transport</keyword>
<dbReference type="PROSITE" id="PS01151">
    <property type="entry name" value="FIMBRIAL_USHER"/>
    <property type="match status" value="1"/>
</dbReference>
<evidence type="ECO:0000259" key="12">
    <source>
        <dbReference type="Pfam" id="PF13954"/>
    </source>
</evidence>
<evidence type="ECO:0000256" key="10">
    <source>
        <dbReference type="SAM" id="SignalP"/>
    </source>
</evidence>
<feature type="signal peptide" evidence="10">
    <location>
        <begin position="1"/>
        <end position="27"/>
    </location>
</feature>
<dbReference type="InterPro" id="IPR043142">
    <property type="entry name" value="PapC-like_C_sf"/>
</dbReference>
<keyword evidence="5 9" id="KW-0812">Transmembrane</keyword>
<dbReference type="PANTHER" id="PTHR30451">
    <property type="entry name" value="OUTER MEMBRANE USHER PROTEIN"/>
    <property type="match status" value="1"/>
</dbReference>
<dbReference type="Gene3D" id="2.60.40.3110">
    <property type="match status" value="1"/>
</dbReference>
<dbReference type="EMBL" id="CP125669">
    <property type="protein sequence ID" value="WHP05659.1"/>
    <property type="molecule type" value="Genomic_DNA"/>
</dbReference>
<feature type="domain" description="PapC-like C-terminal" evidence="11">
    <location>
        <begin position="791"/>
        <end position="855"/>
    </location>
</feature>
<evidence type="ECO:0000313" key="13">
    <source>
        <dbReference type="EMBL" id="WHP05659.1"/>
    </source>
</evidence>
<dbReference type="InterPro" id="IPR018030">
    <property type="entry name" value="Fimbrial_membr_usher_CS"/>
</dbReference>
<comment type="similarity">
    <text evidence="2 9">Belongs to the fimbrial export usher family.</text>
</comment>
<evidence type="ECO:0000256" key="8">
    <source>
        <dbReference type="ARBA" id="ARBA00023237"/>
    </source>
</evidence>
<gene>
    <name evidence="13" type="ORF">QLH32_16900</name>
</gene>
<dbReference type="InterPro" id="IPR042186">
    <property type="entry name" value="FimD_plug_dom"/>
</dbReference>
<dbReference type="PANTHER" id="PTHR30451:SF20">
    <property type="entry name" value="FIMBRIAE USHER"/>
    <property type="match status" value="1"/>
</dbReference>
<dbReference type="InterPro" id="IPR025885">
    <property type="entry name" value="PapC_N"/>
</dbReference>
<dbReference type="InterPro" id="IPR037224">
    <property type="entry name" value="PapC_N_sf"/>
</dbReference>
<evidence type="ECO:0000256" key="2">
    <source>
        <dbReference type="ARBA" id="ARBA00008064"/>
    </source>
</evidence>
<dbReference type="Proteomes" id="UP001229836">
    <property type="component" value="Chromosome"/>
</dbReference>
<keyword evidence="8 9" id="KW-0998">Cell outer membrane</keyword>
<evidence type="ECO:0000256" key="9">
    <source>
        <dbReference type="RuleBase" id="RU003884"/>
    </source>
</evidence>
<protein>
    <submittedName>
        <fullName evidence="13">Fimbria/pilus outer membrane usher protein</fullName>
    </submittedName>
</protein>
<dbReference type="Gene3D" id="2.60.40.2610">
    <property type="entry name" value="Outer membrane usher protein FimD, plug domain"/>
    <property type="match status" value="1"/>
</dbReference>
<evidence type="ECO:0000256" key="1">
    <source>
        <dbReference type="ARBA" id="ARBA00004571"/>
    </source>
</evidence>
<evidence type="ECO:0000256" key="6">
    <source>
        <dbReference type="ARBA" id="ARBA00022729"/>
    </source>
</evidence>
<name>A0ABY8S3Y4_9GAMM</name>
<proteinExistence type="inferred from homology"/>
<keyword evidence="6 10" id="KW-0732">Signal</keyword>
<dbReference type="SUPFAM" id="SSF141729">
    <property type="entry name" value="FimD N-terminal domain-like"/>
    <property type="match status" value="1"/>
</dbReference>
<reference evidence="13 14" key="1">
    <citation type="submission" date="2023-05" db="EMBL/GenBank/DDBJ databases">
        <title>The complete genome of Acinetobacter sp. nov KCTC 92772.</title>
        <authorList>
            <person name="Zhou G."/>
        </authorList>
    </citation>
    <scope>NUCLEOTIDE SEQUENCE [LARGE SCALE GENOMIC DNA]</scope>
    <source>
        <strain evidence="13 14">KCTC 92772</strain>
    </source>
</reference>
<dbReference type="Gene3D" id="2.60.40.2070">
    <property type="match status" value="1"/>
</dbReference>
<keyword evidence="7 9" id="KW-0472">Membrane</keyword>
<evidence type="ECO:0000256" key="4">
    <source>
        <dbReference type="ARBA" id="ARBA00022452"/>
    </source>
</evidence>
<organism evidence="13 14">
    <name type="scientific">Acinetobacter corruptisaponis</name>
    <dbReference type="NCBI Taxonomy" id="3045147"/>
    <lineage>
        <taxon>Bacteria</taxon>
        <taxon>Pseudomonadati</taxon>
        <taxon>Pseudomonadota</taxon>
        <taxon>Gammaproteobacteria</taxon>
        <taxon>Moraxellales</taxon>
        <taxon>Moraxellaceae</taxon>
        <taxon>Acinetobacter</taxon>
    </lineage>
</organism>
<comment type="subcellular location">
    <subcellularLocation>
        <location evidence="1 9">Cell outer membrane</location>
        <topology evidence="1 9">Multi-pass membrane protein</topology>
    </subcellularLocation>
</comment>
<dbReference type="Pfam" id="PF13953">
    <property type="entry name" value="PapC_C"/>
    <property type="match status" value="1"/>
</dbReference>
<keyword evidence="4" id="KW-1134">Transmembrane beta strand</keyword>
<feature type="domain" description="PapC N-terminal" evidence="12">
    <location>
        <begin position="56"/>
        <end position="205"/>
    </location>
</feature>
<evidence type="ECO:0000259" key="11">
    <source>
        <dbReference type="Pfam" id="PF13953"/>
    </source>
</evidence>
<evidence type="ECO:0000256" key="3">
    <source>
        <dbReference type="ARBA" id="ARBA00022448"/>
    </source>
</evidence>
<dbReference type="InterPro" id="IPR000015">
    <property type="entry name" value="Fimb_usher"/>
</dbReference>
<feature type="chain" id="PRO_5045623260" evidence="10">
    <location>
        <begin position="28"/>
        <end position="874"/>
    </location>
</feature>
<dbReference type="Pfam" id="PF13954">
    <property type="entry name" value="PapC_N"/>
    <property type="match status" value="1"/>
</dbReference>
<accession>A0ABY8S3Y4</accession>